<reference evidence="1 2" key="1">
    <citation type="submission" date="2019-02" db="EMBL/GenBank/DDBJ databases">
        <title>Deep-cultivation of Planctomycetes and their phenomic and genomic characterization uncovers novel biology.</title>
        <authorList>
            <person name="Wiegand S."/>
            <person name="Jogler M."/>
            <person name="Boedeker C."/>
            <person name="Pinto D."/>
            <person name="Vollmers J."/>
            <person name="Rivas-Marin E."/>
            <person name="Kohn T."/>
            <person name="Peeters S.H."/>
            <person name="Heuer A."/>
            <person name="Rast P."/>
            <person name="Oberbeckmann S."/>
            <person name="Bunk B."/>
            <person name="Jeske O."/>
            <person name="Meyerdierks A."/>
            <person name="Storesund J.E."/>
            <person name="Kallscheuer N."/>
            <person name="Luecker S."/>
            <person name="Lage O.M."/>
            <person name="Pohl T."/>
            <person name="Merkel B.J."/>
            <person name="Hornburger P."/>
            <person name="Mueller R.-W."/>
            <person name="Bruemmer F."/>
            <person name="Labrenz M."/>
            <person name="Spormann A.M."/>
            <person name="Op den Camp H."/>
            <person name="Overmann J."/>
            <person name="Amann R."/>
            <person name="Jetten M.S.M."/>
            <person name="Mascher T."/>
            <person name="Medema M.H."/>
            <person name="Devos D.P."/>
            <person name="Kaster A.-K."/>
            <person name="Ovreas L."/>
            <person name="Rohde M."/>
            <person name="Galperin M.Y."/>
            <person name="Jogler C."/>
        </authorList>
    </citation>
    <scope>NUCLEOTIDE SEQUENCE [LARGE SCALE GENOMIC DNA]</scope>
    <source>
        <strain evidence="1 2">Mal33</strain>
    </source>
</reference>
<accession>A0A518J1I4</accession>
<gene>
    <name evidence="1" type="ORF">Mal33_52130</name>
</gene>
<keyword evidence="2" id="KW-1185">Reference proteome</keyword>
<evidence type="ECO:0000313" key="1">
    <source>
        <dbReference type="EMBL" id="QDV59185.1"/>
    </source>
</evidence>
<dbReference type="EMBL" id="CP036318">
    <property type="protein sequence ID" value="QDV59185.1"/>
    <property type="molecule type" value="Genomic_DNA"/>
</dbReference>
<proteinExistence type="predicted"/>
<sequence>MPFSAIAFGSSTAAQSGFTSGIAPIGAIRSDRELPPQSPVCPPPMVSDDKVSLTGTTIVGEVEFAAMRPEKLNSLVPVRLRFP</sequence>
<dbReference type="AlphaFoldDB" id="A0A518J1I4"/>
<name>A0A518J1I4_9BACT</name>
<organism evidence="1 2">
    <name type="scientific">Rosistilla oblonga</name>
    <dbReference type="NCBI Taxonomy" id="2527990"/>
    <lineage>
        <taxon>Bacteria</taxon>
        <taxon>Pseudomonadati</taxon>
        <taxon>Planctomycetota</taxon>
        <taxon>Planctomycetia</taxon>
        <taxon>Pirellulales</taxon>
        <taxon>Pirellulaceae</taxon>
        <taxon>Rosistilla</taxon>
    </lineage>
</organism>
<dbReference type="Proteomes" id="UP000316770">
    <property type="component" value="Chromosome"/>
</dbReference>
<protein>
    <submittedName>
        <fullName evidence="1">Uncharacterized protein</fullName>
    </submittedName>
</protein>
<evidence type="ECO:0000313" key="2">
    <source>
        <dbReference type="Proteomes" id="UP000316770"/>
    </source>
</evidence>